<dbReference type="SUPFAM" id="SSF53271">
    <property type="entry name" value="PRTase-like"/>
    <property type="match status" value="1"/>
</dbReference>
<organism evidence="3 4">
    <name type="scientific">Candidatus Saganbacteria bacterium</name>
    <dbReference type="NCBI Taxonomy" id="2575572"/>
    <lineage>
        <taxon>Bacteria</taxon>
        <taxon>Bacillati</taxon>
        <taxon>Saganbacteria</taxon>
    </lineage>
</organism>
<name>A0A9D6ULP4_UNCSA</name>
<dbReference type="Pfam" id="PF18912">
    <property type="entry name" value="DZR_2"/>
    <property type="match status" value="1"/>
</dbReference>
<evidence type="ECO:0000256" key="1">
    <source>
        <dbReference type="ARBA" id="ARBA00008007"/>
    </source>
</evidence>
<dbReference type="Gene3D" id="3.40.50.2020">
    <property type="match status" value="1"/>
</dbReference>
<feature type="domain" description="Double zinc ribbon" evidence="2">
    <location>
        <begin position="6"/>
        <end position="39"/>
    </location>
</feature>
<gene>
    <name evidence="3" type="ORF">HZB08_00260</name>
</gene>
<comment type="caution">
    <text evidence="3">The sequence shown here is derived from an EMBL/GenBank/DDBJ whole genome shotgun (WGS) entry which is preliminary data.</text>
</comment>
<dbReference type="InterPro" id="IPR044005">
    <property type="entry name" value="DZR_2"/>
</dbReference>
<dbReference type="CDD" id="cd06223">
    <property type="entry name" value="PRTases_typeI"/>
    <property type="match status" value="1"/>
</dbReference>
<dbReference type="InterPro" id="IPR051910">
    <property type="entry name" value="ComF/GntX_DNA_util-trans"/>
</dbReference>
<comment type="similarity">
    <text evidence="1">Belongs to the ComF/GntX family.</text>
</comment>
<evidence type="ECO:0000259" key="2">
    <source>
        <dbReference type="Pfam" id="PF18912"/>
    </source>
</evidence>
<accession>A0A9D6ULP4</accession>
<protein>
    <submittedName>
        <fullName evidence="3">ComF family protein</fullName>
    </submittedName>
</protein>
<dbReference type="Proteomes" id="UP000808761">
    <property type="component" value="Unassembled WGS sequence"/>
</dbReference>
<dbReference type="PANTHER" id="PTHR47505">
    <property type="entry name" value="DNA UTILIZATION PROTEIN YHGH"/>
    <property type="match status" value="1"/>
</dbReference>
<dbReference type="AlphaFoldDB" id="A0A9D6ULP4"/>
<dbReference type="InterPro" id="IPR029057">
    <property type="entry name" value="PRTase-like"/>
</dbReference>
<dbReference type="InterPro" id="IPR000836">
    <property type="entry name" value="PRTase_dom"/>
</dbReference>
<proteinExistence type="inferred from homology"/>
<dbReference type="PANTHER" id="PTHR47505:SF1">
    <property type="entry name" value="DNA UTILIZATION PROTEIN YHGH"/>
    <property type="match status" value="1"/>
</dbReference>
<dbReference type="EMBL" id="JACRKR010000013">
    <property type="protein sequence ID" value="MBI5078442.1"/>
    <property type="molecule type" value="Genomic_DNA"/>
</dbReference>
<sequence>MWLNSLLNLVFPPACEVCRRSGEEVLCSGCFSQVKFMKPHMGIYSVSVYGGVVKEALHRFKFQKRKRLAEPLGVLLVKYASQVISLRREEVDCIVPVPLHRLRQRQRGYNQAELLASVVGRYYEIPTENALERIKNTHPQFDLPKEERCMNVAGAFKVSMPEAVYNRKILLLDDIYTTGSTVAECSKALKNAGARQVSVLTLSRAA</sequence>
<reference evidence="3" key="1">
    <citation type="submission" date="2020-07" db="EMBL/GenBank/DDBJ databases">
        <title>Huge and variable diversity of episymbiotic CPR bacteria and DPANN archaea in groundwater ecosystems.</title>
        <authorList>
            <person name="He C.Y."/>
            <person name="Keren R."/>
            <person name="Whittaker M."/>
            <person name="Farag I.F."/>
            <person name="Doudna J."/>
            <person name="Cate J.H.D."/>
            <person name="Banfield J.F."/>
        </authorList>
    </citation>
    <scope>NUCLEOTIDE SEQUENCE</scope>
    <source>
        <strain evidence="3">NC_groundwater_1860_Pr3_B-0.1um_51_7</strain>
    </source>
</reference>
<evidence type="ECO:0000313" key="3">
    <source>
        <dbReference type="EMBL" id="MBI5078442.1"/>
    </source>
</evidence>
<evidence type="ECO:0000313" key="4">
    <source>
        <dbReference type="Proteomes" id="UP000808761"/>
    </source>
</evidence>